<dbReference type="NCBIfam" id="TIGR00299">
    <property type="entry name" value="nickel pincer cofactor biosynthesis protein LarC"/>
    <property type="match status" value="1"/>
</dbReference>
<dbReference type="STRING" id="55758.MBFIL_19580"/>
<dbReference type="Gene3D" id="3.30.70.1380">
    <property type="entry name" value="Transcriptional regulatory protein pf0864 domain like"/>
    <property type="match status" value="1"/>
</dbReference>
<reference evidence="3 4" key="1">
    <citation type="submission" date="2016-04" db="EMBL/GenBank/DDBJ databases">
        <title>Genome sequence of Methanobrevibacter filiformis DSM 11501.</title>
        <authorList>
            <person name="Poehlein A."/>
            <person name="Seedorf H."/>
            <person name="Daniel R."/>
        </authorList>
    </citation>
    <scope>NUCLEOTIDE SEQUENCE [LARGE SCALE GENOMIC DNA]</scope>
    <source>
        <strain evidence="3 4">DSM 11501</strain>
    </source>
</reference>
<evidence type="ECO:0000313" key="3">
    <source>
        <dbReference type="EMBL" id="KZX09883.1"/>
    </source>
</evidence>
<sequence length="519" mass="57389">MVLIIDPQNSGIAGNMLVGAFIDLGANAKDVINFMKYVTKEFNDIEVTSSNVNKKGLNSTYLEVLVNSNNNGNNINNNINSNTNNNNINNIDSNTDNNNNININSTNYIDSNTNNNINSNNNNNNISCTISSPITYNELIAKIDEIKESICDNNYFKLNFDIFKVAKNVFKRIAIGESKVHGKSLDEVHFHEVGEADAVADVFGSLFAFYSLGLSKETVVGLPIALGGGVIKSVHGQIPIPAPATLEILKGANCFGGPVDSELATPTGSALYMELCDEFSQFQPMIKPKKIAYGAGKKDFNHPNVLRLIQADSLIDTQKIDVIETNVDHISGETLGFIYNKLFEAGARDVTITPTIMKKNRPAHIVKVISKKNSTESILNVLFKELGTLGIRISQETHRGITSRKFETIRINFNSYLNNINTNTSIITNNNTNNSNINTNNTSNNTNTSINTNNTSNNTNNNINIYYVKFKIAYLNNELISARAEFEDIKKIAIELDIPLKEVNKIVDLEFKKLMDLKK</sequence>
<dbReference type="EMBL" id="LWMT01000295">
    <property type="protein sequence ID" value="KZX09883.1"/>
    <property type="molecule type" value="Genomic_DNA"/>
</dbReference>
<evidence type="ECO:0000256" key="2">
    <source>
        <dbReference type="HAMAP-Rule" id="MF_01074"/>
    </source>
</evidence>
<protein>
    <recommendedName>
        <fullName evidence="2">Putative nickel insertion protein</fullName>
    </recommendedName>
</protein>
<keyword evidence="4" id="KW-1185">Reference proteome</keyword>
<dbReference type="PANTHER" id="PTHR36566">
    <property type="entry name" value="NICKEL INSERTION PROTEIN-RELATED"/>
    <property type="match status" value="1"/>
</dbReference>
<comment type="similarity">
    <text evidence="2">Belongs to the LarC family.</text>
</comment>
<dbReference type="InterPro" id="IPR002822">
    <property type="entry name" value="Ni_insertion"/>
</dbReference>
<evidence type="ECO:0000256" key="1">
    <source>
        <dbReference type="ARBA" id="ARBA00022596"/>
    </source>
</evidence>
<gene>
    <name evidence="3" type="ORF">MBFIL_19580</name>
</gene>
<organism evidence="3 4">
    <name type="scientific">Methanobrevibacter filiformis</name>
    <dbReference type="NCBI Taxonomy" id="55758"/>
    <lineage>
        <taxon>Archaea</taxon>
        <taxon>Methanobacteriati</taxon>
        <taxon>Methanobacteriota</taxon>
        <taxon>Methanomada group</taxon>
        <taxon>Methanobacteria</taxon>
        <taxon>Methanobacteriales</taxon>
        <taxon>Methanobacteriaceae</taxon>
        <taxon>Methanobrevibacter</taxon>
    </lineage>
</organism>
<keyword evidence="2" id="KW-0456">Lyase</keyword>
<comment type="caution">
    <text evidence="3">The sequence shown here is derived from an EMBL/GenBank/DDBJ whole genome shotgun (WGS) entry which is preliminary data.</text>
</comment>
<dbReference type="AlphaFoldDB" id="A0A165YUI5"/>
<evidence type="ECO:0000313" key="4">
    <source>
        <dbReference type="Proteomes" id="UP000077066"/>
    </source>
</evidence>
<accession>A0A165YUI5</accession>
<dbReference type="OrthoDB" id="10691at2157"/>
<dbReference type="GO" id="GO:0016151">
    <property type="term" value="F:nickel cation binding"/>
    <property type="evidence" value="ECO:0007669"/>
    <property type="project" value="UniProtKB-UniRule"/>
</dbReference>
<dbReference type="Pfam" id="PF01969">
    <property type="entry name" value="Ni_insertion"/>
    <property type="match status" value="1"/>
</dbReference>
<dbReference type="Gene3D" id="3.10.20.300">
    <property type="entry name" value="mk0293 like domain"/>
    <property type="match status" value="1"/>
</dbReference>
<proteinExistence type="inferred from homology"/>
<dbReference type="Proteomes" id="UP000077066">
    <property type="component" value="Unassembled WGS sequence"/>
</dbReference>
<keyword evidence="1 2" id="KW-0533">Nickel</keyword>
<dbReference type="RefSeq" id="WP_066974084.1">
    <property type="nucleotide sequence ID" value="NZ_LWMT01000295.1"/>
</dbReference>
<dbReference type="PATRIC" id="fig|55758.3.peg.2179"/>
<dbReference type="GO" id="GO:0016829">
    <property type="term" value="F:lyase activity"/>
    <property type="evidence" value="ECO:0007669"/>
    <property type="project" value="UniProtKB-UniRule"/>
</dbReference>
<dbReference type="PANTHER" id="PTHR36566:SF1">
    <property type="entry name" value="PYRIDINIUM-3,5-BISTHIOCARBOXYLIC ACID MONONUCLEOTIDE NICKEL INSERTION PROTEIN"/>
    <property type="match status" value="1"/>
</dbReference>
<dbReference type="HAMAP" id="MF_01074">
    <property type="entry name" value="LarC"/>
    <property type="match status" value="1"/>
</dbReference>
<name>A0A165YUI5_9EURY</name>